<proteinExistence type="predicted"/>
<feature type="domain" description="Carboxymuconolactone decarboxylase-like" evidence="1">
    <location>
        <begin position="53"/>
        <end position="124"/>
    </location>
</feature>
<dbReference type="Proteomes" id="UP001596504">
    <property type="component" value="Unassembled WGS sequence"/>
</dbReference>
<protein>
    <submittedName>
        <fullName evidence="2">Carboxymuconolactone decarboxylase family protein</fullName>
    </submittedName>
</protein>
<dbReference type="InterPro" id="IPR029032">
    <property type="entry name" value="AhpD-like"/>
</dbReference>
<dbReference type="Gene3D" id="1.20.1290.10">
    <property type="entry name" value="AhpD-like"/>
    <property type="match status" value="1"/>
</dbReference>
<dbReference type="EMBL" id="JBHTCJ010000005">
    <property type="protein sequence ID" value="MFC7342140.1"/>
    <property type="molecule type" value="Genomic_DNA"/>
</dbReference>
<dbReference type="Pfam" id="PF02627">
    <property type="entry name" value="CMD"/>
    <property type="match status" value="1"/>
</dbReference>
<accession>A0ABW2LKX1</accession>
<comment type="caution">
    <text evidence="2">The sequence shown here is derived from an EMBL/GenBank/DDBJ whole genome shotgun (WGS) entry which is preliminary data.</text>
</comment>
<gene>
    <name evidence="2" type="ORF">ACFQRI_12045</name>
</gene>
<evidence type="ECO:0000313" key="2">
    <source>
        <dbReference type="EMBL" id="MFC7342140.1"/>
    </source>
</evidence>
<organism evidence="2 3">
    <name type="scientific">Saccharopolyspora griseoalba</name>
    <dbReference type="NCBI Taxonomy" id="1431848"/>
    <lineage>
        <taxon>Bacteria</taxon>
        <taxon>Bacillati</taxon>
        <taxon>Actinomycetota</taxon>
        <taxon>Actinomycetes</taxon>
        <taxon>Pseudonocardiales</taxon>
        <taxon>Pseudonocardiaceae</taxon>
        <taxon>Saccharopolyspora</taxon>
    </lineage>
</organism>
<reference evidence="3" key="1">
    <citation type="journal article" date="2019" name="Int. J. Syst. Evol. Microbiol.">
        <title>The Global Catalogue of Microorganisms (GCM) 10K type strain sequencing project: providing services to taxonomists for standard genome sequencing and annotation.</title>
        <authorList>
            <consortium name="The Broad Institute Genomics Platform"/>
            <consortium name="The Broad Institute Genome Sequencing Center for Infectious Disease"/>
            <person name="Wu L."/>
            <person name="Ma J."/>
        </authorList>
    </citation>
    <scope>NUCLEOTIDE SEQUENCE [LARGE SCALE GENOMIC DNA]</scope>
    <source>
        <strain evidence="3">WLHS5</strain>
    </source>
</reference>
<evidence type="ECO:0000313" key="3">
    <source>
        <dbReference type="Proteomes" id="UP001596504"/>
    </source>
</evidence>
<dbReference type="RefSeq" id="WP_380667724.1">
    <property type="nucleotide sequence ID" value="NZ_JBHTCJ010000005.1"/>
</dbReference>
<dbReference type="PANTHER" id="PTHR34846:SF10">
    <property type="entry name" value="CYTOPLASMIC PROTEIN"/>
    <property type="match status" value="1"/>
</dbReference>
<keyword evidence="3" id="KW-1185">Reference proteome</keyword>
<dbReference type="PANTHER" id="PTHR34846">
    <property type="entry name" value="4-CARBOXYMUCONOLACTONE DECARBOXYLASE FAMILY PROTEIN (AFU_ORTHOLOGUE AFUA_6G11590)"/>
    <property type="match status" value="1"/>
</dbReference>
<name>A0ABW2LKX1_9PSEU</name>
<dbReference type="SUPFAM" id="SSF69118">
    <property type="entry name" value="AhpD-like"/>
    <property type="match status" value="1"/>
</dbReference>
<evidence type="ECO:0000259" key="1">
    <source>
        <dbReference type="Pfam" id="PF02627"/>
    </source>
</evidence>
<sequence length="186" mass="20560">MQLIPGVPAKAANPLVKLFYWYSKRRYGAVLDPLAVMAHHPRLLTAAGMAEAGVEKAATALPASVRELAVYRVATRLGCSWCVDFGTMLQRNEGLDVDRLKEIDDYATSDKFTEVERLAIAYADAMTAEPMEVTEEQVAELDRRLGHRGVVELTYMISVENQRTRFNHALGLTAQGFTSGEACRVP</sequence>
<dbReference type="InterPro" id="IPR003779">
    <property type="entry name" value="CMD-like"/>
</dbReference>